<keyword evidence="1" id="KW-0812">Transmembrane</keyword>
<keyword evidence="1" id="KW-0472">Membrane</keyword>
<comment type="caution">
    <text evidence="2">The sequence shown here is derived from an EMBL/GenBank/DDBJ whole genome shotgun (WGS) entry which is preliminary data.</text>
</comment>
<keyword evidence="3" id="KW-1185">Reference proteome</keyword>
<accession>A0A0A0K301</accession>
<dbReference type="OrthoDB" id="4843609at2"/>
<dbReference type="STRING" id="1385519.N801_13845"/>
<evidence type="ECO:0000256" key="1">
    <source>
        <dbReference type="SAM" id="Phobius"/>
    </source>
</evidence>
<dbReference type="EMBL" id="AVPL01000003">
    <property type="protein sequence ID" value="KGN42697.1"/>
    <property type="molecule type" value="Genomic_DNA"/>
</dbReference>
<reference evidence="2 3" key="1">
    <citation type="submission" date="2013-08" db="EMBL/GenBank/DDBJ databases">
        <title>The genome sequence of Knoellia aerolata.</title>
        <authorList>
            <person name="Zhu W."/>
            <person name="Wang G."/>
        </authorList>
    </citation>
    <scope>NUCLEOTIDE SEQUENCE [LARGE SCALE GENOMIC DNA]</scope>
    <source>
        <strain evidence="2 3">DSM 18566</strain>
    </source>
</reference>
<dbReference type="RefSeq" id="WP_035932480.1">
    <property type="nucleotide sequence ID" value="NZ_AVPL01000003.1"/>
</dbReference>
<keyword evidence="1" id="KW-1133">Transmembrane helix</keyword>
<name>A0A0A0K301_9MICO</name>
<organism evidence="2 3">
    <name type="scientific">Knoellia aerolata DSM 18566</name>
    <dbReference type="NCBI Taxonomy" id="1385519"/>
    <lineage>
        <taxon>Bacteria</taxon>
        <taxon>Bacillati</taxon>
        <taxon>Actinomycetota</taxon>
        <taxon>Actinomycetes</taxon>
        <taxon>Micrococcales</taxon>
        <taxon>Intrasporangiaceae</taxon>
        <taxon>Knoellia</taxon>
    </lineage>
</organism>
<gene>
    <name evidence="2" type="ORF">N801_13845</name>
</gene>
<sequence>MAPAPGGSNDIYFVSLALFGVVWALFAIPFAYHCVRAAGSGNAWLPFEQKPGGGYTFMAQNRWFAAFRAPTPERRTTTGLLVRYGIWLAVVVALAVRPINNLTHILTT</sequence>
<dbReference type="AlphaFoldDB" id="A0A0A0K301"/>
<feature type="transmembrane region" description="Helical" evidence="1">
    <location>
        <begin position="80"/>
        <end position="99"/>
    </location>
</feature>
<feature type="transmembrane region" description="Helical" evidence="1">
    <location>
        <begin position="12"/>
        <end position="32"/>
    </location>
</feature>
<protein>
    <submittedName>
        <fullName evidence="2">Uncharacterized protein</fullName>
    </submittedName>
</protein>
<evidence type="ECO:0000313" key="2">
    <source>
        <dbReference type="EMBL" id="KGN42697.1"/>
    </source>
</evidence>
<evidence type="ECO:0000313" key="3">
    <source>
        <dbReference type="Proteomes" id="UP000030013"/>
    </source>
</evidence>
<dbReference type="Proteomes" id="UP000030013">
    <property type="component" value="Unassembled WGS sequence"/>
</dbReference>
<proteinExistence type="predicted"/>